<dbReference type="PANTHER" id="PTHR30086">
    <property type="entry name" value="ARGININE EXPORTER PROTEIN ARGO"/>
    <property type="match status" value="1"/>
</dbReference>
<keyword evidence="3 6" id="KW-0812">Transmembrane</keyword>
<dbReference type="GO" id="GO:0015171">
    <property type="term" value="F:amino acid transmembrane transporter activity"/>
    <property type="evidence" value="ECO:0007669"/>
    <property type="project" value="TreeGrafter"/>
</dbReference>
<dbReference type="Proteomes" id="UP000245362">
    <property type="component" value="Unassembled WGS sequence"/>
</dbReference>
<evidence type="ECO:0000256" key="3">
    <source>
        <dbReference type="ARBA" id="ARBA00022692"/>
    </source>
</evidence>
<dbReference type="Pfam" id="PF01810">
    <property type="entry name" value="LysE"/>
    <property type="match status" value="1"/>
</dbReference>
<comment type="caution">
    <text evidence="7">The sequence shown here is derived from an EMBL/GenBank/DDBJ whole genome shotgun (WGS) entry which is preliminary data.</text>
</comment>
<dbReference type="AlphaFoldDB" id="A0A2U3B717"/>
<evidence type="ECO:0000256" key="2">
    <source>
        <dbReference type="ARBA" id="ARBA00022475"/>
    </source>
</evidence>
<dbReference type="GO" id="GO:0005886">
    <property type="term" value="C:plasma membrane"/>
    <property type="evidence" value="ECO:0007669"/>
    <property type="project" value="UniProtKB-SubCell"/>
</dbReference>
<proteinExistence type="predicted"/>
<evidence type="ECO:0000256" key="1">
    <source>
        <dbReference type="ARBA" id="ARBA00004651"/>
    </source>
</evidence>
<keyword evidence="5 6" id="KW-0472">Membrane</keyword>
<sequence length="194" mass="21308">MFDQIIALTLFAFVSTFTPGPNNMMLMTSGANIGFIRTLPHVLGVIFGFGLMVFLVGIGATEVFRLFPGLHQALTWACMAYLIYLAVKIGLSRPEMSNQTYRPMSFLSAAMFQWVNPKGWSMALTAVSVYNPAATLHGLLIVTLTFILVNFPSTTSWVFAGQKISGLLKNQAHIRIFNIVMAATLIGSTLPMMF</sequence>
<keyword evidence="4 6" id="KW-1133">Transmembrane helix</keyword>
<gene>
    <name evidence="7" type="ORF">DI392_14260</name>
</gene>
<protein>
    <submittedName>
        <fullName evidence="7">Lysine transporter LysE</fullName>
    </submittedName>
</protein>
<feature type="transmembrane region" description="Helical" evidence="6">
    <location>
        <begin position="172"/>
        <end position="193"/>
    </location>
</feature>
<dbReference type="GO" id="GO:0033228">
    <property type="term" value="P:cysteine export across plasma membrane"/>
    <property type="evidence" value="ECO:0007669"/>
    <property type="project" value="TreeGrafter"/>
</dbReference>
<feature type="transmembrane region" description="Helical" evidence="6">
    <location>
        <begin position="38"/>
        <end position="60"/>
    </location>
</feature>
<dbReference type="PANTHER" id="PTHR30086:SF20">
    <property type="entry name" value="ARGININE EXPORTER PROTEIN ARGO-RELATED"/>
    <property type="match status" value="1"/>
</dbReference>
<feature type="transmembrane region" description="Helical" evidence="6">
    <location>
        <begin position="99"/>
        <end position="116"/>
    </location>
</feature>
<accession>A0A2U3B717</accession>
<evidence type="ECO:0000256" key="5">
    <source>
        <dbReference type="ARBA" id="ARBA00023136"/>
    </source>
</evidence>
<feature type="transmembrane region" description="Helical" evidence="6">
    <location>
        <begin position="66"/>
        <end position="87"/>
    </location>
</feature>
<evidence type="ECO:0000313" key="7">
    <source>
        <dbReference type="EMBL" id="PWI32581.1"/>
    </source>
</evidence>
<keyword evidence="8" id="KW-1185">Reference proteome</keyword>
<reference evidence="7 8" key="1">
    <citation type="submission" date="2018-05" db="EMBL/GenBank/DDBJ databases">
        <title>Vibrio limimaris sp. nov., isolated from marine sediment.</title>
        <authorList>
            <person name="Li C.-M."/>
        </authorList>
    </citation>
    <scope>NUCLEOTIDE SEQUENCE [LARGE SCALE GENOMIC DNA]</scope>
    <source>
        <strain evidence="7 8">E4404</strain>
    </source>
</reference>
<evidence type="ECO:0000256" key="6">
    <source>
        <dbReference type="SAM" id="Phobius"/>
    </source>
</evidence>
<dbReference type="RefSeq" id="WP_109320367.1">
    <property type="nucleotide sequence ID" value="NZ_QFWT01000008.1"/>
</dbReference>
<keyword evidence="2" id="KW-1003">Cell membrane</keyword>
<name>A0A2U3B717_9VIBR</name>
<comment type="subcellular location">
    <subcellularLocation>
        <location evidence="1">Cell membrane</location>
        <topology evidence="1">Multi-pass membrane protein</topology>
    </subcellularLocation>
</comment>
<feature type="transmembrane region" description="Helical" evidence="6">
    <location>
        <begin position="136"/>
        <end position="160"/>
    </location>
</feature>
<dbReference type="InterPro" id="IPR001123">
    <property type="entry name" value="LeuE-type"/>
</dbReference>
<evidence type="ECO:0000313" key="8">
    <source>
        <dbReference type="Proteomes" id="UP000245362"/>
    </source>
</evidence>
<evidence type="ECO:0000256" key="4">
    <source>
        <dbReference type="ARBA" id="ARBA00022989"/>
    </source>
</evidence>
<dbReference type="EMBL" id="QFWT01000008">
    <property type="protein sequence ID" value="PWI32581.1"/>
    <property type="molecule type" value="Genomic_DNA"/>
</dbReference>
<organism evidence="7 8">
    <name type="scientific">Vibrio albus</name>
    <dbReference type="NCBI Taxonomy" id="2200953"/>
    <lineage>
        <taxon>Bacteria</taxon>
        <taxon>Pseudomonadati</taxon>
        <taxon>Pseudomonadota</taxon>
        <taxon>Gammaproteobacteria</taxon>
        <taxon>Vibrionales</taxon>
        <taxon>Vibrionaceae</taxon>
        <taxon>Vibrio</taxon>
    </lineage>
</organism>
<feature type="transmembrane region" description="Helical" evidence="6">
    <location>
        <begin position="6"/>
        <end position="26"/>
    </location>
</feature>
<dbReference type="OrthoDB" id="9812084at2"/>